<keyword evidence="6" id="KW-1133">Transmembrane helix</keyword>
<evidence type="ECO:0000256" key="5">
    <source>
        <dbReference type="ARBA" id="ARBA00022692"/>
    </source>
</evidence>
<comment type="pathway">
    <text evidence="3">One-carbon metabolism; methylamine degradation.</text>
</comment>
<dbReference type="InterPro" id="IPR013478">
    <property type="entry name" value="MeN_DH_accessory"/>
</dbReference>
<name>A0A3N6N380_9BURK</name>
<proteinExistence type="predicted"/>
<dbReference type="Gene3D" id="3.40.30.10">
    <property type="entry name" value="Glutaredoxin"/>
    <property type="match status" value="1"/>
</dbReference>
<dbReference type="InterPro" id="IPR013766">
    <property type="entry name" value="Thioredoxin_domain"/>
</dbReference>
<keyword evidence="5" id="KW-0812">Transmembrane</keyword>
<dbReference type="GO" id="GO:0016209">
    <property type="term" value="F:antioxidant activity"/>
    <property type="evidence" value="ECO:0007669"/>
    <property type="project" value="InterPro"/>
</dbReference>
<dbReference type="PROSITE" id="PS51352">
    <property type="entry name" value="THIOREDOXIN_2"/>
    <property type="match status" value="1"/>
</dbReference>
<evidence type="ECO:0000256" key="3">
    <source>
        <dbReference type="ARBA" id="ARBA00004856"/>
    </source>
</evidence>
<evidence type="ECO:0000256" key="7">
    <source>
        <dbReference type="ARBA" id="ARBA00023136"/>
    </source>
</evidence>
<sequence>MMLTALIVSSVLLWIGLLLVALVGLAVIRQVGVLHERISPVGALMIDKGPAVGTVGPSFEVRDITSKPVKIGGVEANGNATLVFFLSTTCPICKKLLPLLNDIVRKEGPRLRLVLVSDGDLGEHQAFYEKQRLSAHPYVLSQDIGMAYQIGKLPYAILFDAQGVIRAKGLVNSREQVESLFVANERGVGSLQEYLRAQAD</sequence>
<feature type="domain" description="Thioredoxin" evidence="8">
    <location>
        <begin position="50"/>
        <end position="193"/>
    </location>
</feature>
<evidence type="ECO:0000313" key="10">
    <source>
        <dbReference type="Proteomes" id="UP000272778"/>
    </source>
</evidence>
<keyword evidence="7" id="KW-0472">Membrane</keyword>
<dbReference type="InterPro" id="IPR000866">
    <property type="entry name" value="AhpC/TSA"/>
</dbReference>
<dbReference type="OrthoDB" id="462848at2"/>
<comment type="subcellular location">
    <subcellularLocation>
        <location evidence="2">Membrane</location>
        <topology evidence="2">Single-pass membrane protein</topology>
    </subcellularLocation>
</comment>
<protein>
    <recommendedName>
        <fullName evidence="4">Methylamine utilization protein MauD</fullName>
    </recommendedName>
</protein>
<dbReference type="Proteomes" id="UP000272778">
    <property type="component" value="Unassembled WGS sequence"/>
</dbReference>
<gene>
    <name evidence="9" type="primary">mauD</name>
    <name evidence="9" type="ORF">D1Y85_03705</name>
</gene>
<dbReference type="RefSeq" id="WP_124149685.1">
    <property type="nucleotide sequence ID" value="NZ_RQIS01000002.1"/>
</dbReference>
<dbReference type="Pfam" id="PF00578">
    <property type="entry name" value="AhpC-TSA"/>
    <property type="match status" value="1"/>
</dbReference>
<dbReference type="InterPro" id="IPR036249">
    <property type="entry name" value="Thioredoxin-like_sf"/>
</dbReference>
<evidence type="ECO:0000256" key="1">
    <source>
        <dbReference type="ARBA" id="ARBA00003475"/>
    </source>
</evidence>
<evidence type="ECO:0000259" key="8">
    <source>
        <dbReference type="PROSITE" id="PS51352"/>
    </source>
</evidence>
<evidence type="ECO:0000256" key="2">
    <source>
        <dbReference type="ARBA" id="ARBA00004167"/>
    </source>
</evidence>
<dbReference type="SUPFAM" id="SSF52833">
    <property type="entry name" value="Thioredoxin-like"/>
    <property type="match status" value="1"/>
</dbReference>
<evidence type="ECO:0000256" key="4">
    <source>
        <dbReference type="ARBA" id="ARBA00019076"/>
    </source>
</evidence>
<dbReference type="InterPro" id="IPR050553">
    <property type="entry name" value="Thioredoxin_ResA/DsbE_sf"/>
</dbReference>
<dbReference type="NCBIfam" id="TIGR02661">
    <property type="entry name" value="MauD"/>
    <property type="match status" value="1"/>
</dbReference>
<dbReference type="EMBL" id="RQIS01000002">
    <property type="protein sequence ID" value="RQH08985.1"/>
    <property type="molecule type" value="Genomic_DNA"/>
</dbReference>
<organism evidence="9 10">
    <name type="scientific">Paraburkholderia dinghuensis</name>
    <dbReference type="NCBI Taxonomy" id="2305225"/>
    <lineage>
        <taxon>Bacteria</taxon>
        <taxon>Pseudomonadati</taxon>
        <taxon>Pseudomonadota</taxon>
        <taxon>Betaproteobacteria</taxon>
        <taxon>Burkholderiales</taxon>
        <taxon>Burkholderiaceae</taxon>
        <taxon>Paraburkholderia</taxon>
    </lineage>
</organism>
<evidence type="ECO:0000313" key="9">
    <source>
        <dbReference type="EMBL" id="RQH08985.1"/>
    </source>
</evidence>
<dbReference type="PANTHER" id="PTHR42852">
    <property type="entry name" value="THIOL:DISULFIDE INTERCHANGE PROTEIN DSBE"/>
    <property type="match status" value="1"/>
</dbReference>
<comment type="caution">
    <text evidence="9">The sequence shown here is derived from an EMBL/GenBank/DDBJ whole genome shotgun (WGS) entry which is preliminary data.</text>
</comment>
<dbReference type="GO" id="GO:0030416">
    <property type="term" value="P:methylamine metabolic process"/>
    <property type="evidence" value="ECO:0007669"/>
    <property type="project" value="InterPro"/>
</dbReference>
<accession>A0A3N6N380</accession>
<evidence type="ECO:0000256" key="6">
    <source>
        <dbReference type="ARBA" id="ARBA00022989"/>
    </source>
</evidence>
<dbReference type="UniPathway" id="UPA00895"/>
<comment type="function">
    <text evidence="1">May be specifically involved in the processing, transport, and/or maturation of the MADH beta-subunit.</text>
</comment>
<reference evidence="9 10" key="1">
    <citation type="submission" date="2018-11" db="EMBL/GenBank/DDBJ databases">
        <title>Paraburkholderia sp. DHOA04, isolated from soil.</title>
        <authorList>
            <person name="Gao Z.-H."/>
            <person name="Qiu L.-H."/>
            <person name="Fu J.-C."/>
        </authorList>
    </citation>
    <scope>NUCLEOTIDE SEQUENCE [LARGE SCALE GENOMIC DNA]</scope>
    <source>
        <strain evidence="9 10">DHOA04</strain>
    </source>
</reference>
<dbReference type="AlphaFoldDB" id="A0A3N6N380"/>
<dbReference type="PANTHER" id="PTHR42852:SF13">
    <property type="entry name" value="PROTEIN DIPZ"/>
    <property type="match status" value="1"/>
</dbReference>
<dbReference type="GO" id="GO:0016491">
    <property type="term" value="F:oxidoreductase activity"/>
    <property type="evidence" value="ECO:0007669"/>
    <property type="project" value="InterPro"/>
</dbReference>
<keyword evidence="10" id="KW-1185">Reference proteome</keyword>
<dbReference type="GO" id="GO:0016020">
    <property type="term" value="C:membrane"/>
    <property type="evidence" value="ECO:0007669"/>
    <property type="project" value="UniProtKB-SubCell"/>
</dbReference>